<comment type="caution">
    <text evidence="1">The sequence shown here is derived from an EMBL/GenBank/DDBJ whole genome shotgun (WGS) entry which is preliminary data.</text>
</comment>
<dbReference type="EMBL" id="CAJNON010000156">
    <property type="protein sequence ID" value="CAF1045837.1"/>
    <property type="molecule type" value="Genomic_DNA"/>
</dbReference>
<name>A0A814K3W2_9BILA</name>
<gene>
    <name evidence="1" type="ORF">VCS650_LOCUS17125</name>
</gene>
<sequence length="74" mass="9113">MYSDQFYSDDTAELNVISEFQHDYHREQAVWWYTRECFIYQMLNRALRTLDAGTIINMGFFIRDLHQQLHQVYE</sequence>
<evidence type="ECO:0000313" key="2">
    <source>
        <dbReference type="Proteomes" id="UP000663891"/>
    </source>
</evidence>
<protein>
    <submittedName>
        <fullName evidence="1">Uncharacterized protein</fullName>
    </submittedName>
</protein>
<dbReference type="AlphaFoldDB" id="A0A814K3W2"/>
<reference evidence="1" key="1">
    <citation type="submission" date="2021-02" db="EMBL/GenBank/DDBJ databases">
        <authorList>
            <person name="Nowell W R."/>
        </authorList>
    </citation>
    <scope>NUCLEOTIDE SEQUENCE</scope>
</reference>
<organism evidence="1 2">
    <name type="scientific">Adineta steineri</name>
    <dbReference type="NCBI Taxonomy" id="433720"/>
    <lineage>
        <taxon>Eukaryota</taxon>
        <taxon>Metazoa</taxon>
        <taxon>Spiralia</taxon>
        <taxon>Gnathifera</taxon>
        <taxon>Rotifera</taxon>
        <taxon>Eurotatoria</taxon>
        <taxon>Bdelloidea</taxon>
        <taxon>Adinetida</taxon>
        <taxon>Adinetidae</taxon>
        <taxon>Adineta</taxon>
    </lineage>
</organism>
<evidence type="ECO:0000313" key="1">
    <source>
        <dbReference type="EMBL" id="CAF1045837.1"/>
    </source>
</evidence>
<accession>A0A814K3W2</accession>
<dbReference type="Proteomes" id="UP000663891">
    <property type="component" value="Unassembled WGS sequence"/>
</dbReference>
<proteinExistence type="predicted"/>
<dbReference type="OrthoDB" id="10064999at2759"/>